<evidence type="ECO:0000313" key="3">
    <source>
        <dbReference type="Proteomes" id="UP001432322"/>
    </source>
</evidence>
<feature type="transmembrane region" description="Helical" evidence="1">
    <location>
        <begin position="79"/>
        <end position="105"/>
    </location>
</feature>
<keyword evidence="3" id="KW-1185">Reference proteome</keyword>
<feature type="non-terminal residue" evidence="2">
    <location>
        <position position="113"/>
    </location>
</feature>
<sequence>RMRSNSTETIELVTNGYNGRSPSGDTQETVVETSAATPVEEFGAKRTSKQMKEDMADAAFNADPFNQQELIHTLKGRELYLFVVFYLIAVAIIVYMFEFFMPVVLNPNYPNDP</sequence>
<dbReference type="EMBL" id="BTSY01000002">
    <property type="protein sequence ID" value="GMT16676.1"/>
    <property type="molecule type" value="Genomic_DNA"/>
</dbReference>
<dbReference type="PANTHER" id="PTHR38612">
    <property type="entry name" value="PROTEIN DCT-5-RELATED"/>
    <property type="match status" value="1"/>
</dbReference>
<keyword evidence="1" id="KW-1133">Transmembrane helix</keyword>
<dbReference type="AlphaFoldDB" id="A0AAV5VBB6"/>
<name>A0AAV5VBB6_9BILA</name>
<organism evidence="2 3">
    <name type="scientific">Pristionchus fissidentatus</name>
    <dbReference type="NCBI Taxonomy" id="1538716"/>
    <lineage>
        <taxon>Eukaryota</taxon>
        <taxon>Metazoa</taxon>
        <taxon>Ecdysozoa</taxon>
        <taxon>Nematoda</taxon>
        <taxon>Chromadorea</taxon>
        <taxon>Rhabditida</taxon>
        <taxon>Rhabditina</taxon>
        <taxon>Diplogasteromorpha</taxon>
        <taxon>Diplogasteroidea</taxon>
        <taxon>Neodiplogasteridae</taxon>
        <taxon>Pristionchus</taxon>
    </lineage>
</organism>
<dbReference type="Proteomes" id="UP001432322">
    <property type="component" value="Unassembled WGS sequence"/>
</dbReference>
<feature type="non-terminal residue" evidence="2">
    <location>
        <position position="1"/>
    </location>
</feature>
<proteinExistence type="predicted"/>
<evidence type="ECO:0000313" key="2">
    <source>
        <dbReference type="EMBL" id="GMT16676.1"/>
    </source>
</evidence>
<accession>A0AAV5VBB6</accession>
<reference evidence="2" key="1">
    <citation type="submission" date="2023-10" db="EMBL/GenBank/DDBJ databases">
        <title>Genome assembly of Pristionchus species.</title>
        <authorList>
            <person name="Yoshida K."/>
            <person name="Sommer R.J."/>
        </authorList>
    </citation>
    <scope>NUCLEOTIDE SEQUENCE</scope>
    <source>
        <strain evidence="2">RS5133</strain>
    </source>
</reference>
<dbReference type="InterPro" id="IPR035161">
    <property type="entry name" value="DUF5332"/>
</dbReference>
<comment type="caution">
    <text evidence="2">The sequence shown here is derived from an EMBL/GenBank/DDBJ whole genome shotgun (WGS) entry which is preliminary data.</text>
</comment>
<keyword evidence="1" id="KW-0812">Transmembrane</keyword>
<dbReference type="PANTHER" id="PTHR38612:SF2">
    <property type="entry name" value="PROTEIN DCT-5"/>
    <property type="match status" value="1"/>
</dbReference>
<keyword evidence="1" id="KW-0472">Membrane</keyword>
<protein>
    <submittedName>
        <fullName evidence="2">Uncharacterized protein</fullName>
    </submittedName>
</protein>
<gene>
    <name evidence="2" type="ORF">PFISCL1PPCAC_7973</name>
</gene>
<evidence type="ECO:0000256" key="1">
    <source>
        <dbReference type="SAM" id="Phobius"/>
    </source>
</evidence>